<keyword evidence="2" id="KW-0723">Serine/threonine-protein kinase</keyword>
<proteinExistence type="predicted"/>
<reference evidence="10 11" key="1">
    <citation type="submission" date="2014-11" db="EMBL/GenBank/DDBJ databases">
        <authorList>
            <person name="Zhu J."/>
            <person name="Qi W."/>
            <person name="Song R."/>
        </authorList>
    </citation>
    <scope>NUCLEOTIDE SEQUENCE [LARGE SCALE GENOMIC DNA]</scope>
</reference>
<dbReference type="Pfam" id="PF00069">
    <property type="entry name" value="Pkinase"/>
    <property type="match status" value="1"/>
</dbReference>
<dbReference type="InParanoid" id="A0A0G4H2V9"/>
<name>A0A0G4H2V9_VITBC</name>
<feature type="region of interest" description="Disordered" evidence="8">
    <location>
        <begin position="857"/>
        <end position="901"/>
    </location>
</feature>
<dbReference type="SMART" id="SM00220">
    <property type="entry name" value="S_TKc"/>
    <property type="match status" value="1"/>
</dbReference>
<feature type="binding site" evidence="7">
    <location>
        <position position="88"/>
    </location>
    <ligand>
        <name>ATP</name>
        <dbReference type="ChEBI" id="CHEBI:30616"/>
    </ligand>
</feature>
<comment type="subunit">
    <text evidence="1">Monomer.</text>
</comment>
<feature type="region of interest" description="Disordered" evidence="8">
    <location>
        <begin position="1"/>
        <end position="51"/>
    </location>
</feature>
<dbReference type="GO" id="GO:0005524">
    <property type="term" value="F:ATP binding"/>
    <property type="evidence" value="ECO:0007669"/>
    <property type="project" value="UniProtKB-UniRule"/>
</dbReference>
<evidence type="ECO:0000256" key="1">
    <source>
        <dbReference type="ARBA" id="ARBA00011245"/>
    </source>
</evidence>
<dbReference type="FunFam" id="3.30.200.20:FF:000003">
    <property type="entry name" value="Non-specific serine/threonine protein kinase"/>
    <property type="match status" value="1"/>
</dbReference>
<dbReference type="GO" id="GO:0004674">
    <property type="term" value="F:protein serine/threonine kinase activity"/>
    <property type="evidence" value="ECO:0007669"/>
    <property type="project" value="UniProtKB-KW"/>
</dbReference>
<evidence type="ECO:0000256" key="8">
    <source>
        <dbReference type="SAM" id="MobiDB-lite"/>
    </source>
</evidence>
<evidence type="ECO:0000256" key="5">
    <source>
        <dbReference type="ARBA" id="ARBA00022777"/>
    </source>
</evidence>
<dbReference type="VEuPathDB" id="CryptoDB:Vbra_19490"/>
<dbReference type="PANTHER" id="PTHR24346">
    <property type="entry name" value="MAP/MICROTUBULE AFFINITY-REGULATING KINASE"/>
    <property type="match status" value="1"/>
</dbReference>
<accession>A0A0G4H2V9</accession>
<dbReference type="InterPro" id="IPR011009">
    <property type="entry name" value="Kinase-like_dom_sf"/>
</dbReference>
<evidence type="ECO:0000313" key="11">
    <source>
        <dbReference type="Proteomes" id="UP000041254"/>
    </source>
</evidence>
<keyword evidence="6 7" id="KW-0067">ATP-binding</keyword>
<keyword evidence="11" id="KW-1185">Reference proteome</keyword>
<gene>
    <name evidence="10" type="ORF">Vbra_19490</name>
</gene>
<evidence type="ECO:0000256" key="6">
    <source>
        <dbReference type="ARBA" id="ARBA00022840"/>
    </source>
</evidence>
<dbReference type="InterPro" id="IPR008271">
    <property type="entry name" value="Ser/Thr_kinase_AS"/>
</dbReference>
<dbReference type="OrthoDB" id="193931at2759"/>
<evidence type="ECO:0000256" key="3">
    <source>
        <dbReference type="ARBA" id="ARBA00022679"/>
    </source>
</evidence>
<dbReference type="PROSITE" id="PS00108">
    <property type="entry name" value="PROTEIN_KINASE_ST"/>
    <property type="match status" value="1"/>
</dbReference>
<dbReference type="PROSITE" id="PS00107">
    <property type="entry name" value="PROTEIN_KINASE_ATP"/>
    <property type="match status" value="1"/>
</dbReference>
<dbReference type="PROSITE" id="PS50011">
    <property type="entry name" value="PROTEIN_KINASE_DOM"/>
    <property type="match status" value="1"/>
</dbReference>
<evidence type="ECO:0000313" key="10">
    <source>
        <dbReference type="EMBL" id="CEM38022.1"/>
    </source>
</evidence>
<evidence type="ECO:0000256" key="7">
    <source>
        <dbReference type="PROSITE-ProRule" id="PRU10141"/>
    </source>
</evidence>
<dbReference type="Gene3D" id="1.10.510.10">
    <property type="entry name" value="Transferase(Phosphotransferase) domain 1"/>
    <property type="match status" value="2"/>
</dbReference>
<sequence length="1212" mass="131963">MVDESPGLTARVTDPSVPVIPPAPTRERANVDGWSPASRPSGEGNAASSQHQVKKVGDYVLGATIGEGTFGKVRLGTHTRTSEKVAIKILEKDKIKGDEDWTRVVREISILLRIRHPHVIQLYEILQTHDQLLLIMEYASGGELFDYINAHRGLTDREACKFLQQILAGVEKLHRMGVAHRDLKAENLLLDEYRDIKVVDFGLSNTYHAGQSLKTACGSPQYAAPEMLAGHHYEPGGSDVWSCGVVLYAMICGHLPFEDRDTARLYGKILKRRLRGIHTKADLPRCVSEGAADLIRGMLTVRPEQRLQIHQIRQHPWYQHFQVMDPERPPRLSEGGHSSSCELVSRFFSWLASCERCRNWRELELIQLDDEVLDECARLWKLSRRDIMLAGHHYEPGGSDVWSCGVVLYAMICGHLPFEDRDTARLYGKILKGDYEVSTRKQTYQHFQVMDPERPPRLSEGGHSSSCELVSRFFSWLASCERCRNWRELELIQLDDEVLDECARLWKLSRRDIVSQLQQNKHNGVTTTVVLYAMICGHLPFEDRDTARLYGKILKRRLRGISTSRSWTPSGRRVCRRGDTPHPARFYLLDKRRHCYRQKLMQAAGLPGGAIPSSVAQSYGGGIHARATNNNNDPRSKAVPATGRPATHTQPPSGVDSPRTPPIRGNRSVAYGPFAADRAHRGHHQQLEQQPSLSPCCSFSPCCFPKQPAATGTFRSHAGASIPPSLMPLLPPTGYSVVPPHVATYASAPSTARGVQTRPPVMAQVTGQGGGDNVTHMYSPPLQLSGSPGSAPIPQPHHIADGREQPAGEPSAKMRALLDVDESQVVRVGGGVGVGGLPGELCGGEAASDTDEALELRPALAEETPRVVEEGEEDRPSPAPRPRTSEQPAGEPAGGPSLSAAMRDLLGSDESQVVKVAGGARVMNTARPKARGPAPLAANCAQPQPFGGRLDAGAGAGVGGGSVTVAPLSISNAATSRRPFAEAPVSARVDASRRVDPPSAAPHAARETAPVVQHTDSPAHVLRPVVQAARIAQPQQSTYYHHHHQPSPVPFAALNVNPKIATPSVVRPAVVAPAPSQPNATNGMTSTVNSPFLRPFIPQSPAAMPPTHTPTVLPPPPQQPTTATATAVYRPYLNANVHQYPPAAAYHAHGVSPRVSRITPPPAPRVTTQWYYPSPMPSPVRRSGGNKKSCGVGLWGCYWGKSRVCQPLQLRD</sequence>
<feature type="region of interest" description="Disordered" evidence="8">
    <location>
        <begin position="979"/>
        <end position="1015"/>
    </location>
</feature>
<dbReference type="PANTHER" id="PTHR24346:SF82">
    <property type="entry name" value="KP78A-RELATED"/>
    <property type="match status" value="1"/>
</dbReference>
<dbReference type="Proteomes" id="UP000041254">
    <property type="component" value="Unassembled WGS sequence"/>
</dbReference>
<dbReference type="AlphaFoldDB" id="A0A0G4H2V9"/>
<dbReference type="FunFam" id="1.10.510.10:FF:000571">
    <property type="entry name" value="Maternal embryonic leucine zipper kinase"/>
    <property type="match status" value="1"/>
</dbReference>
<dbReference type="SUPFAM" id="SSF56112">
    <property type="entry name" value="Protein kinase-like (PK-like)"/>
    <property type="match status" value="2"/>
</dbReference>
<organism evidence="10 11">
    <name type="scientific">Vitrella brassicaformis (strain CCMP3155)</name>
    <dbReference type="NCBI Taxonomy" id="1169540"/>
    <lineage>
        <taxon>Eukaryota</taxon>
        <taxon>Sar</taxon>
        <taxon>Alveolata</taxon>
        <taxon>Colpodellida</taxon>
        <taxon>Vitrellaceae</taxon>
        <taxon>Vitrella</taxon>
    </lineage>
</organism>
<feature type="region of interest" description="Disordered" evidence="8">
    <location>
        <begin position="622"/>
        <end position="669"/>
    </location>
</feature>
<feature type="domain" description="Protein kinase" evidence="9">
    <location>
        <begin position="59"/>
        <end position="318"/>
    </location>
</feature>
<evidence type="ECO:0000259" key="9">
    <source>
        <dbReference type="PROSITE" id="PS50011"/>
    </source>
</evidence>
<dbReference type="GO" id="GO:0005737">
    <property type="term" value="C:cytoplasm"/>
    <property type="evidence" value="ECO:0007669"/>
    <property type="project" value="TreeGrafter"/>
</dbReference>
<evidence type="ECO:0000256" key="2">
    <source>
        <dbReference type="ARBA" id="ARBA00022527"/>
    </source>
</evidence>
<protein>
    <recommendedName>
        <fullName evidence="9">Protein kinase domain-containing protein</fullName>
    </recommendedName>
</protein>
<keyword evidence="5" id="KW-0418">Kinase</keyword>
<dbReference type="EMBL" id="CDMY01000964">
    <property type="protein sequence ID" value="CEM38022.1"/>
    <property type="molecule type" value="Genomic_DNA"/>
</dbReference>
<dbReference type="STRING" id="1169540.A0A0G4H2V9"/>
<keyword evidence="3" id="KW-0808">Transferase</keyword>
<evidence type="ECO:0000256" key="4">
    <source>
        <dbReference type="ARBA" id="ARBA00022741"/>
    </source>
</evidence>
<dbReference type="InterPro" id="IPR000719">
    <property type="entry name" value="Prot_kinase_dom"/>
</dbReference>
<keyword evidence="4 7" id="KW-0547">Nucleotide-binding</keyword>
<dbReference type="InterPro" id="IPR017441">
    <property type="entry name" value="Protein_kinase_ATP_BS"/>
</dbReference>
<dbReference type="CDD" id="cd14003">
    <property type="entry name" value="STKc_AMPK-like"/>
    <property type="match status" value="1"/>
</dbReference>
<dbReference type="GO" id="GO:0035556">
    <property type="term" value="P:intracellular signal transduction"/>
    <property type="evidence" value="ECO:0007669"/>
    <property type="project" value="TreeGrafter"/>
</dbReference>